<proteinExistence type="predicted"/>
<dbReference type="EMBL" id="JACHIO010000012">
    <property type="protein sequence ID" value="MBB5064763.1"/>
    <property type="molecule type" value="Genomic_DNA"/>
</dbReference>
<name>A0A7W7ZRI4_9BACT</name>
<organism evidence="1 2">
    <name type="scientific">Granulicella mallensis</name>
    <dbReference type="NCBI Taxonomy" id="940614"/>
    <lineage>
        <taxon>Bacteria</taxon>
        <taxon>Pseudomonadati</taxon>
        <taxon>Acidobacteriota</taxon>
        <taxon>Terriglobia</taxon>
        <taxon>Terriglobales</taxon>
        <taxon>Acidobacteriaceae</taxon>
        <taxon>Granulicella</taxon>
    </lineage>
</organism>
<reference evidence="1 2" key="1">
    <citation type="submission" date="2020-08" db="EMBL/GenBank/DDBJ databases">
        <title>Genomic Encyclopedia of Type Strains, Phase IV (KMG-V): Genome sequencing to study the core and pangenomes of soil and plant-associated prokaryotes.</title>
        <authorList>
            <person name="Whitman W."/>
        </authorList>
    </citation>
    <scope>NUCLEOTIDE SEQUENCE [LARGE SCALE GENOMIC DNA]</scope>
    <source>
        <strain evidence="1 2">X5P3</strain>
    </source>
</reference>
<sequence>MLTYSSESMGFSFSCPGCGKAICTFPRSRVAHFRALFTKATELLVGKVEIGRSLPGFRHPPQRACSSLLRMYGPQNRYDFLQI</sequence>
<dbReference type="AlphaFoldDB" id="A0A7W7ZRI4"/>
<accession>A0A7W7ZRI4</accession>
<evidence type="ECO:0000313" key="2">
    <source>
        <dbReference type="Proteomes" id="UP000584867"/>
    </source>
</evidence>
<dbReference type="Proteomes" id="UP000584867">
    <property type="component" value="Unassembled WGS sequence"/>
</dbReference>
<protein>
    <submittedName>
        <fullName evidence="1">Uncharacterized protein</fullName>
    </submittedName>
</protein>
<comment type="caution">
    <text evidence="1">The sequence shown here is derived from an EMBL/GenBank/DDBJ whole genome shotgun (WGS) entry which is preliminary data.</text>
</comment>
<evidence type="ECO:0000313" key="1">
    <source>
        <dbReference type="EMBL" id="MBB5064763.1"/>
    </source>
</evidence>
<gene>
    <name evidence="1" type="ORF">HDF15_003123</name>
</gene>